<evidence type="ECO:0000313" key="2">
    <source>
        <dbReference type="Proteomes" id="UP001500742"/>
    </source>
</evidence>
<dbReference type="EMBL" id="BAAAZC010000050">
    <property type="protein sequence ID" value="GAA3992936.1"/>
    <property type="molecule type" value="Genomic_DNA"/>
</dbReference>
<name>A0ABP7R5Q6_9SPHI</name>
<dbReference type="Proteomes" id="UP001500742">
    <property type="component" value="Unassembled WGS sequence"/>
</dbReference>
<reference evidence="2" key="1">
    <citation type="journal article" date="2019" name="Int. J. Syst. Evol. Microbiol.">
        <title>The Global Catalogue of Microorganisms (GCM) 10K type strain sequencing project: providing services to taxonomists for standard genome sequencing and annotation.</title>
        <authorList>
            <consortium name="The Broad Institute Genomics Platform"/>
            <consortium name="The Broad Institute Genome Sequencing Center for Infectious Disease"/>
            <person name="Wu L."/>
            <person name="Ma J."/>
        </authorList>
    </citation>
    <scope>NUCLEOTIDE SEQUENCE [LARGE SCALE GENOMIC DNA]</scope>
    <source>
        <strain evidence="2">JCM 16601</strain>
    </source>
</reference>
<sequence>MINDANQTIPDQEDGGMTDFIHFADFETRQEAHKLFLLAKSRLKDISNWHQFSGRGSSKFSLTDAQGNELYRMAERGDLFYVNLPAPGSIAGDGLDWVMIENIQEHEDALAETEFIAITVRPVVNPRKASEAVANFYDHHATNTFIVERYLNHVSAAVHGRNEVINNTEANIYDSIRNTIVALSARKGLSGPQWKALAEGLLKE</sequence>
<protein>
    <submittedName>
        <fullName evidence="1">Uncharacterized protein</fullName>
    </submittedName>
</protein>
<accession>A0ABP7R5Q6</accession>
<evidence type="ECO:0000313" key="1">
    <source>
        <dbReference type="EMBL" id="GAA3992936.1"/>
    </source>
</evidence>
<organism evidence="1 2">
    <name type="scientific">Mucilaginibacter dorajii</name>
    <dbReference type="NCBI Taxonomy" id="692994"/>
    <lineage>
        <taxon>Bacteria</taxon>
        <taxon>Pseudomonadati</taxon>
        <taxon>Bacteroidota</taxon>
        <taxon>Sphingobacteriia</taxon>
        <taxon>Sphingobacteriales</taxon>
        <taxon>Sphingobacteriaceae</taxon>
        <taxon>Mucilaginibacter</taxon>
    </lineage>
</organism>
<proteinExistence type="predicted"/>
<gene>
    <name evidence="1" type="ORF">GCM10022210_53410</name>
</gene>
<comment type="caution">
    <text evidence="1">The sequence shown here is derived from an EMBL/GenBank/DDBJ whole genome shotgun (WGS) entry which is preliminary data.</text>
</comment>
<keyword evidence="2" id="KW-1185">Reference proteome</keyword>
<dbReference type="RefSeq" id="WP_259097190.1">
    <property type="nucleotide sequence ID" value="NZ_BAAAZC010000050.1"/>
</dbReference>